<evidence type="ECO:0000259" key="7">
    <source>
        <dbReference type="Pfam" id="PF10502"/>
    </source>
</evidence>
<dbReference type="SUPFAM" id="SSF51306">
    <property type="entry name" value="LexA/Signal peptidase"/>
    <property type="match status" value="2"/>
</dbReference>
<dbReference type="Gene3D" id="2.10.109.10">
    <property type="entry name" value="Umud Fragment, subunit A"/>
    <property type="match status" value="2"/>
</dbReference>
<dbReference type="GO" id="GO:0004252">
    <property type="term" value="F:serine-type endopeptidase activity"/>
    <property type="evidence" value="ECO:0007669"/>
    <property type="project" value="InterPro"/>
</dbReference>
<dbReference type="NCBIfam" id="TIGR02227">
    <property type="entry name" value="sigpep_I_bact"/>
    <property type="match status" value="1"/>
</dbReference>
<proteinExistence type="inferred from homology"/>
<keyword evidence="4 6" id="KW-0378">Hydrolase</keyword>
<keyword evidence="6" id="KW-0812">Transmembrane</keyword>
<keyword evidence="9" id="KW-1185">Reference proteome</keyword>
<reference evidence="8 9" key="1">
    <citation type="submission" date="2020-11" db="EMBL/GenBank/DDBJ databases">
        <title>Treponema Peruensis nv. sp., first commensal Treponema isolated from human feces.</title>
        <authorList>
            <person name="Belkhou C."/>
            <person name="Raes J."/>
        </authorList>
    </citation>
    <scope>NUCLEOTIDE SEQUENCE [LARGE SCALE GENOMIC DNA]</scope>
    <source>
        <strain evidence="8 9">RCC2812</strain>
    </source>
</reference>
<evidence type="ECO:0000256" key="4">
    <source>
        <dbReference type="ARBA" id="ARBA00022801"/>
    </source>
</evidence>
<comment type="catalytic activity">
    <reaction evidence="6">
        <text>Cleavage of hydrophobic, N-terminal signal or leader sequences from secreted and periplasmic proteins.</text>
        <dbReference type="EC" id="3.4.21.89"/>
    </reaction>
</comment>
<dbReference type="AlphaFoldDB" id="A0A7T3RBU5"/>
<dbReference type="EMBL" id="CP064936">
    <property type="protein sequence ID" value="QQA00197.1"/>
    <property type="molecule type" value="Genomic_DNA"/>
</dbReference>
<comment type="caution">
    <text evidence="6">Lacks conserved residue(s) required for the propagation of feature annotation.</text>
</comment>
<keyword evidence="6" id="KW-1133">Transmembrane helix</keyword>
<dbReference type="InterPro" id="IPR019533">
    <property type="entry name" value="Peptidase_S26"/>
</dbReference>
<dbReference type="PROSITE" id="PS00501">
    <property type="entry name" value="SPASE_I_1"/>
    <property type="match status" value="1"/>
</dbReference>
<dbReference type="GO" id="GO:0009003">
    <property type="term" value="F:signal peptidase activity"/>
    <property type="evidence" value="ECO:0007669"/>
    <property type="project" value="UniProtKB-EC"/>
</dbReference>
<dbReference type="GO" id="GO:0006465">
    <property type="term" value="P:signal peptide processing"/>
    <property type="evidence" value="ECO:0007669"/>
    <property type="project" value="InterPro"/>
</dbReference>
<dbReference type="InterPro" id="IPR036286">
    <property type="entry name" value="LexA/Signal_pep-like_sf"/>
</dbReference>
<feature type="domain" description="Peptidase S26" evidence="7">
    <location>
        <begin position="150"/>
        <end position="294"/>
    </location>
</feature>
<dbReference type="PANTHER" id="PTHR43390">
    <property type="entry name" value="SIGNAL PEPTIDASE I"/>
    <property type="match status" value="1"/>
</dbReference>
<feature type="active site" evidence="5">
    <location>
        <position position="180"/>
    </location>
</feature>
<evidence type="ECO:0000256" key="3">
    <source>
        <dbReference type="ARBA" id="ARBA00022670"/>
    </source>
</evidence>
<evidence type="ECO:0000256" key="2">
    <source>
        <dbReference type="ARBA" id="ARBA00019232"/>
    </source>
</evidence>
<feature type="transmembrane region" description="Helical" evidence="6">
    <location>
        <begin position="91"/>
        <end position="111"/>
    </location>
</feature>
<evidence type="ECO:0000313" key="8">
    <source>
        <dbReference type="EMBL" id="QQA00197.1"/>
    </source>
</evidence>
<organism evidence="8 9">
    <name type="scientific">Treponema peruense</name>
    <dbReference type="NCBI Taxonomy" id="2787628"/>
    <lineage>
        <taxon>Bacteria</taxon>
        <taxon>Pseudomonadati</taxon>
        <taxon>Spirochaetota</taxon>
        <taxon>Spirochaetia</taxon>
        <taxon>Spirochaetales</taxon>
        <taxon>Treponemataceae</taxon>
        <taxon>Treponema</taxon>
    </lineage>
</organism>
<dbReference type="GO" id="GO:0016020">
    <property type="term" value="C:membrane"/>
    <property type="evidence" value="ECO:0007669"/>
    <property type="project" value="UniProtKB-SubCell"/>
</dbReference>
<evidence type="ECO:0000256" key="6">
    <source>
        <dbReference type="RuleBase" id="RU362042"/>
    </source>
</evidence>
<keyword evidence="6" id="KW-0472">Membrane</keyword>
<evidence type="ECO:0000256" key="5">
    <source>
        <dbReference type="PIRSR" id="PIRSR600223-1"/>
    </source>
</evidence>
<protein>
    <recommendedName>
        <fullName evidence="2 6">Signal peptidase I</fullName>
        <ecNumber evidence="6">3.4.21.89</ecNumber>
    </recommendedName>
</protein>
<dbReference type="Proteomes" id="UP000595224">
    <property type="component" value="Chromosome"/>
</dbReference>
<dbReference type="PRINTS" id="PR00727">
    <property type="entry name" value="LEADERPTASE"/>
</dbReference>
<name>A0A7T3RBU5_9SPIR</name>
<dbReference type="InterPro" id="IPR000223">
    <property type="entry name" value="Pept_S26A_signal_pept_1"/>
</dbReference>
<comment type="subcellular location">
    <subcellularLocation>
        <location evidence="6">Membrane</location>
        <topology evidence="6">Single-pass type II membrane protein</topology>
    </subcellularLocation>
</comment>
<dbReference type="RefSeq" id="WP_198442031.1">
    <property type="nucleotide sequence ID" value="NZ_CBCSHE010000001.1"/>
</dbReference>
<dbReference type="PANTHER" id="PTHR43390:SF1">
    <property type="entry name" value="CHLOROPLAST PROCESSING PEPTIDASE"/>
    <property type="match status" value="1"/>
</dbReference>
<dbReference type="InterPro" id="IPR019756">
    <property type="entry name" value="Pept_S26A_signal_pept_1_Ser-AS"/>
</dbReference>
<feature type="active site" evidence="5">
    <location>
        <position position="269"/>
    </location>
</feature>
<feature type="transmembrane region" description="Helical" evidence="6">
    <location>
        <begin position="7"/>
        <end position="23"/>
    </location>
</feature>
<feature type="transmembrane region" description="Helical" evidence="6">
    <location>
        <begin position="29"/>
        <end position="46"/>
    </location>
</feature>
<dbReference type="KEGG" id="tper:IWA51_07885"/>
<dbReference type="EC" id="3.4.21.89" evidence="6"/>
<keyword evidence="3 6" id="KW-0645">Protease</keyword>
<comment type="similarity">
    <text evidence="1 6">Belongs to the peptidase S26 family.</text>
</comment>
<evidence type="ECO:0000313" key="9">
    <source>
        <dbReference type="Proteomes" id="UP000595224"/>
    </source>
</evidence>
<evidence type="ECO:0000256" key="1">
    <source>
        <dbReference type="ARBA" id="ARBA00009370"/>
    </source>
</evidence>
<dbReference type="Pfam" id="PF10502">
    <property type="entry name" value="Peptidase_S26"/>
    <property type="match status" value="2"/>
</dbReference>
<feature type="domain" description="Peptidase S26" evidence="7">
    <location>
        <begin position="496"/>
        <end position="573"/>
    </location>
</feature>
<sequence length="585" mass="66061">MKKLTVCIYINIVLSVLFSILSLSFHADISLLAFPLAAVFTAILFYSGNIQLLKKSNLRHLTAIRRVFQYEPFVFISAFVIQRSGNRGMPFALDIMCALVWTVTMLISFYIQHILSEKRIVSLNEEWGALVQNFPKSSLHGAAAVLREILEWVDALIQAVFTIILLNIFLFQLYEIPSESMVPTFLVKDRVVVFKTLAGPKFPLSQAGIPYIQDYKRGDIVVFRNPHYGNDRKSEVKTFFSQFIYMCSLTLLKTNTDENGEIKADPLVKRIVGTEGEQLVMLDGNLYSRTRANPEFKVVEDDKKWAAWNLNGLSSETKNKIEWIPMSESDYDSTLYIESERRALDLKSAAAECERLSAQFASFAKGGTVSAEIAAGLLNSADLFIYNLFSSVNTHALNLLTVDGGAQWFDMFMNGWHKNSSVLDAFLVGGDMYSDACFRLNVMAKLAFGRIVVETARLVESGASSSEVAASPVRMEQLVFAQALNDYILRMDQRNMPVFPPNNSDGTMAVIPAKSYMMMGDNRYNSLDMRHSYKQALVNVTAYDPLSIRYYSNMAPQYVERDRILGKASFRFWPLNRIGIPDSRK</sequence>
<accession>A0A7T3RBU5</accession>
<dbReference type="CDD" id="cd06530">
    <property type="entry name" value="S26_SPase_I"/>
    <property type="match status" value="1"/>
</dbReference>
<gene>
    <name evidence="8" type="primary">lepB</name>
    <name evidence="8" type="ORF">IWA51_07885</name>
</gene>